<organism evidence="1 2">
    <name type="scientific">Candidatus Giovannonibacteria bacterium GW2011_GWA2_53_7</name>
    <dbReference type="NCBI Taxonomy" id="1618650"/>
    <lineage>
        <taxon>Bacteria</taxon>
        <taxon>Candidatus Giovannoniibacteriota</taxon>
    </lineage>
</organism>
<evidence type="ECO:0000313" key="1">
    <source>
        <dbReference type="EMBL" id="KKW36773.1"/>
    </source>
</evidence>
<accession>A0A0G1Y013</accession>
<dbReference type="AlphaFoldDB" id="A0A0G1Y013"/>
<dbReference type="EMBL" id="LCRM01000014">
    <property type="protein sequence ID" value="KKW36773.1"/>
    <property type="molecule type" value="Genomic_DNA"/>
</dbReference>
<protein>
    <recommendedName>
        <fullName evidence="3">Nucleotidyltransferase family protein</fullName>
    </recommendedName>
</protein>
<sequence>MAFVCYTIRTMTSLNPIERGIIASLAYFDLLDYPLKAAEVARWFYTKSPIEGLTRAQVLDTLQNSASLKSFIEQKDGHYTLIGRGELVSLRREKSRFAQPKWKIAKRAAGWLRWVPFIRLVAVCNKLAYDNVRPESDIDFFIVSHSKRLWITRFAATVMLDLLGLRRRGPSIKDKVCLSFFVTDDALDLEPLSLKPDDPHFRFWIDQFVLLFGQPELVRFQQANSWIKQRLPFAFTETKARIIGDAAVIRIIRQFKEWFLNGWFGDRFEALFKRFQLAKMQLNRNSRAWSDNTDVVISDQVLKFHEADRRAEYREKFINRMTKINDNDNTNPARVRKPTL</sequence>
<proteinExistence type="predicted"/>
<comment type="caution">
    <text evidence="1">The sequence shown here is derived from an EMBL/GenBank/DDBJ whole genome shotgun (WGS) entry which is preliminary data.</text>
</comment>
<name>A0A0G1Y013_9BACT</name>
<dbReference type="Proteomes" id="UP000034290">
    <property type="component" value="Unassembled WGS sequence"/>
</dbReference>
<evidence type="ECO:0008006" key="3">
    <source>
        <dbReference type="Google" id="ProtNLM"/>
    </source>
</evidence>
<gene>
    <name evidence="1" type="ORF">UY81_C0014G0005</name>
</gene>
<reference evidence="1 2" key="1">
    <citation type="journal article" date="2015" name="Nature">
        <title>rRNA introns, odd ribosomes, and small enigmatic genomes across a large radiation of phyla.</title>
        <authorList>
            <person name="Brown C.T."/>
            <person name="Hug L.A."/>
            <person name="Thomas B.C."/>
            <person name="Sharon I."/>
            <person name="Castelle C.J."/>
            <person name="Singh A."/>
            <person name="Wilkins M.J."/>
            <person name="Williams K.H."/>
            <person name="Banfield J.F."/>
        </authorList>
    </citation>
    <scope>NUCLEOTIDE SEQUENCE [LARGE SCALE GENOMIC DNA]</scope>
</reference>
<evidence type="ECO:0000313" key="2">
    <source>
        <dbReference type="Proteomes" id="UP000034290"/>
    </source>
</evidence>